<protein>
    <submittedName>
        <fullName evidence="1">Uncharacterized protein</fullName>
    </submittedName>
</protein>
<accession>A0ACC1PPA7</accession>
<name>A0ACC1PPA7_9PEZI</name>
<keyword evidence="2" id="KW-1185">Reference proteome</keyword>
<dbReference type="Proteomes" id="UP001143856">
    <property type="component" value="Unassembled WGS sequence"/>
</dbReference>
<proteinExistence type="predicted"/>
<reference evidence="1" key="1">
    <citation type="submission" date="2022-10" db="EMBL/GenBank/DDBJ databases">
        <title>Genome Sequence of Xylaria curta.</title>
        <authorList>
            <person name="Buettner E."/>
        </authorList>
    </citation>
    <scope>NUCLEOTIDE SEQUENCE</scope>
    <source>
        <strain evidence="1">Babe10</strain>
    </source>
</reference>
<evidence type="ECO:0000313" key="2">
    <source>
        <dbReference type="Proteomes" id="UP001143856"/>
    </source>
</evidence>
<sequence length="436" mass="48544">MQSKQAKHLLPFTEERSLAGILAFVAHREDNSSHVPAVCLQEIPKEGCINVLLAVNKGHPTDGNEYLLGMKRGLEEIASTLRDIEDHTRNTEQEIFTLITKLCEKRILFRLRFVKKQRDSTDKKRMTIIDGLQQVVDCLRNDLSESTKLFTIRAREVLELAALWKKHQESTRLEELVNAKFNQCLEDVVAESLEALYIKRKRLSHPFPLESELSTIAWSSTPLDDCQPSEIVVRSEELKPLGAALKNEAPNPLKRAMTAGISQAIRGEEIAANDAIRKDIPSSANPVAQPFIPIVTMGTPDHVNALLGDTSRDLFEKTETYKVAFGETSLVHPLGSLQLQFEYAGSRRQGDSSSKQLVCTVEWFSQKNFQNLKIEAGAVINADSLFTEEVPHSTDTDSNIYIRLGEAVLKVTMRPMSLAAGAPGKLKSLEGEMGQA</sequence>
<gene>
    <name evidence="1" type="ORF">NUW58_g568</name>
</gene>
<evidence type="ECO:0000313" key="1">
    <source>
        <dbReference type="EMBL" id="KAJ2997714.1"/>
    </source>
</evidence>
<organism evidence="1 2">
    <name type="scientific">Xylaria curta</name>
    <dbReference type="NCBI Taxonomy" id="42375"/>
    <lineage>
        <taxon>Eukaryota</taxon>
        <taxon>Fungi</taxon>
        <taxon>Dikarya</taxon>
        <taxon>Ascomycota</taxon>
        <taxon>Pezizomycotina</taxon>
        <taxon>Sordariomycetes</taxon>
        <taxon>Xylariomycetidae</taxon>
        <taxon>Xylariales</taxon>
        <taxon>Xylariaceae</taxon>
        <taxon>Xylaria</taxon>
    </lineage>
</organism>
<comment type="caution">
    <text evidence="1">The sequence shown here is derived from an EMBL/GenBank/DDBJ whole genome shotgun (WGS) entry which is preliminary data.</text>
</comment>
<dbReference type="EMBL" id="JAPDGR010000049">
    <property type="protein sequence ID" value="KAJ2997714.1"/>
    <property type="molecule type" value="Genomic_DNA"/>
</dbReference>